<dbReference type="RefSeq" id="WP_044393090.1">
    <property type="nucleotide sequence ID" value="NZ_JXIQ01000073.1"/>
</dbReference>
<dbReference type="PANTHER" id="PTHR12049:SF7">
    <property type="entry name" value="PROTEIN ARGININE METHYLTRANSFERASE NDUFAF7, MITOCHONDRIAL"/>
    <property type="match status" value="1"/>
</dbReference>
<gene>
    <name evidence="3" type="ORF">UB32_09085</name>
</gene>
<organism evidence="3 4">
    <name type="scientific">Mesobacillus subterraneus</name>
    <dbReference type="NCBI Taxonomy" id="285983"/>
    <lineage>
        <taxon>Bacteria</taxon>
        <taxon>Bacillati</taxon>
        <taxon>Bacillota</taxon>
        <taxon>Bacilli</taxon>
        <taxon>Bacillales</taxon>
        <taxon>Bacillaceae</taxon>
        <taxon>Mesobacillus</taxon>
    </lineage>
</organism>
<comment type="caution">
    <text evidence="3">The sequence shown here is derived from an EMBL/GenBank/DDBJ whole genome shotgun (WGS) entry which is preliminary data.</text>
</comment>
<evidence type="ECO:0000256" key="1">
    <source>
        <dbReference type="ARBA" id="ARBA00022603"/>
    </source>
</evidence>
<dbReference type="EMBL" id="JXIQ01000073">
    <property type="protein sequence ID" value="KIY22310.1"/>
    <property type="molecule type" value="Genomic_DNA"/>
</dbReference>
<protein>
    <submittedName>
        <fullName evidence="3">Cytoplasmic protein</fullName>
    </submittedName>
</protein>
<dbReference type="GO" id="GO:0032259">
    <property type="term" value="P:methylation"/>
    <property type="evidence" value="ECO:0007669"/>
    <property type="project" value="UniProtKB-KW"/>
</dbReference>
<reference evidence="3 4" key="1">
    <citation type="submission" date="2015-01" db="EMBL/GenBank/DDBJ databases">
        <title>Draft genome sequences of the supercritical CO2 tolerant bacteria Bacillus subterraneus MITOT1 and Bacillus cereus MIT0214.</title>
        <authorList>
            <person name="Peet K.C."/>
            <person name="Thompson J.R."/>
        </authorList>
    </citation>
    <scope>NUCLEOTIDE SEQUENCE [LARGE SCALE GENOMIC DNA]</scope>
    <source>
        <strain evidence="3 4">MITOT1</strain>
    </source>
</reference>
<dbReference type="AlphaFoldDB" id="A0A0D6ZAF2"/>
<keyword evidence="1" id="KW-0489">Methyltransferase</keyword>
<sequence>MKEIIKEVIEASPKKMITYADYMQLALYYPKKGYYMTQRQKIGKGGDFYTTSNVSDVFGKLIGKWYARKYDELELPPAICEIGAGSGRFAKAFIEGWQEQSTKTLSYYMIEKSPYHRSLQNGELAGLENVNIIHSDTLAETKMEQGLIFSNELFDAFPVHVVEKRDGVVHEVFVTSENDQLKEMKIPVSDERIRAFLDDQQLMLAEGQRIEIPLAMEPFIESIAKCLQKGILITADYGYTKEEWMHPSRRRGSLRGYFNHQQYDEILLYPGEMDLTSHVHFDALKDFGEVYGLEFVQKMRQDEFLIAAGILEELLPHQDPNPFSEASKRNRAIRSLILPGGISQSFDVVIQKKGMGKQVLKLF</sequence>
<dbReference type="OrthoDB" id="9794208at2"/>
<evidence type="ECO:0000256" key="2">
    <source>
        <dbReference type="ARBA" id="ARBA00022679"/>
    </source>
</evidence>
<dbReference type="InterPro" id="IPR029063">
    <property type="entry name" value="SAM-dependent_MTases_sf"/>
</dbReference>
<dbReference type="Pfam" id="PF02636">
    <property type="entry name" value="Methyltransf_28"/>
    <property type="match status" value="1"/>
</dbReference>
<dbReference type="PATRIC" id="fig|285983.3.peg.339"/>
<evidence type="ECO:0000313" key="3">
    <source>
        <dbReference type="EMBL" id="KIY22310.1"/>
    </source>
</evidence>
<name>A0A0D6ZAF2_9BACI</name>
<accession>A0A0D6ZAF2</accession>
<keyword evidence="2" id="KW-0808">Transferase</keyword>
<dbReference type="Proteomes" id="UP000032512">
    <property type="component" value="Unassembled WGS sequence"/>
</dbReference>
<dbReference type="InterPro" id="IPR003788">
    <property type="entry name" value="NDUFAF7"/>
</dbReference>
<proteinExistence type="predicted"/>
<keyword evidence="4" id="KW-1185">Reference proteome</keyword>
<dbReference type="GO" id="GO:0035243">
    <property type="term" value="F:protein-arginine omega-N symmetric methyltransferase activity"/>
    <property type="evidence" value="ECO:0007669"/>
    <property type="project" value="TreeGrafter"/>
</dbReference>
<dbReference type="InterPro" id="IPR038375">
    <property type="entry name" value="NDUFAF7_sf"/>
</dbReference>
<dbReference type="SUPFAM" id="SSF53335">
    <property type="entry name" value="S-adenosyl-L-methionine-dependent methyltransferases"/>
    <property type="match status" value="1"/>
</dbReference>
<evidence type="ECO:0000313" key="4">
    <source>
        <dbReference type="Proteomes" id="UP000032512"/>
    </source>
</evidence>
<dbReference type="Gene3D" id="3.40.50.12710">
    <property type="match status" value="1"/>
</dbReference>
<dbReference type="PANTHER" id="PTHR12049">
    <property type="entry name" value="PROTEIN ARGININE METHYLTRANSFERASE NDUFAF7, MITOCHONDRIAL"/>
    <property type="match status" value="1"/>
</dbReference>